<keyword evidence="3" id="KW-1185">Reference proteome</keyword>
<accession>A0A0H2RVL5</accession>
<evidence type="ECO:0000313" key="2">
    <source>
        <dbReference type="EMBL" id="KLO16070.1"/>
    </source>
</evidence>
<gene>
    <name evidence="2" type="ORF">SCHPADRAFT_901886</name>
</gene>
<feature type="compositionally biased region" description="Polar residues" evidence="1">
    <location>
        <begin position="362"/>
        <end position="379"/>
    </location>
</feature>
<feature type="region of interest" description="Disordered" evidence="1">
    <location>
        <begin position="188"/>
        <end position="459"/>
    </location>
</feature>
<feature type="compositionally biased region" description="Polar residues" evidence="1">
    <location>
        <begin position="442"/>
        <end position="459"/>
    </location>
</feature>
<proteinExistence type="predicted"/>
<feature type="compositionally biased region" description="Basic and acidic residues" evidence="1">
    <location>
        <begin position="630"/>
        <end position="639"/>
    </location>
</feature>
<dbReference type="EMBL" id="KQ085921">
    <property type="protein sequence ID" value="KLO16070.1"/>
    <property type="molecule type" value="Genomic_DNA"/>
</dbReference>
<feature type="compositionally biased region" description="Polar residues" evidence="1">
    <location>
        <begin position="291"/>
        <end position="311"/>
    </location>
</feature>
<dbReference type="Proteomes" id="UP000053477">
    <property type="component" value="Unassembled WGS sequence"/>
</dbReference>
<feature type="compositionally biased region" description="Low complexity" evidence="1">
    <location>
        <begin position="340"/>
        <end position="361"/>
    </location>
</feature>
<feature type="compositionally biased region" description="Basic and acidic residues" evidence="1">
    <location>
        <begin position="1"/>
        <end position="12"/>
    </location>
</feature>
<feature type="region of interest" description="Disordered" evidence="1">
    <location>
        <begin position="596"/>
        <end position="673"/>
    </location>
</feature>
<name>A0A0H2RVL5_9AGAM</name>
<evidence type="ECO:0000313" key="3">
    <source>
        <dbReference type="Proteomes" id="UP000053477"/>
    </source>
</evidence>
<protein>
    <submittedName>
        <fullName evidence="2">Uncharacterized protein</fullName>
    </submittedName>
</protein>
<feature type="compositionally biased region" description="Polar residues" evidence="1">
    <location>
        <begin position="46"/>
        <end position="74"/>
    </location>
</feature>
<feature type="compositionally biased region" description="Polar residues" evidence="1">
    <location>
        <begin position="739"/>
        <end position="748"/>
    </location>
</feature>
<feature type="compositionally biased region" description="Polar residues" evidence="1">
    <location>
        <begin position="215"/>
        <end position="235"/>
    </location>
</feature>
<evidence type="ECO:0000256" key="1">
    <source>
        <dbReference type="SAM" id="MobiDB-lite"/>
    </source>
</evidence>
<feature type="compositionally biased region" description="Polar residues" evidence="1">
    <location>
        <begin position="102"/>
        <end position="122"/>
    </location>
</feature>
<feature type="region of interest" description="Disordered" evidence="1">
    <location>
        <begin position="1"/>
        <end position="144"/>
    </location>
</feature>
<organism evidence="2 3">
    <name type="scientific">Schizopora paradoxa</name>
    <dbReference type="NCBI Taxonomy" id="27342"/>
    <lineage>
        <taxon>Eukaryota</taxon>
        <taxon>Fungi</taxon>
        <taxon>Dikarya</taxon>
        <taxon>Basidiomycota</taxon>
        <taxon>Agaricomycotina</taxon>
        <taxon>Agaricomycetes</taxon>
        <taxon>Hymenochaetales</taxon>
        <taxon>Schizoporaceae</taxon>
        <taxon>Schizopora</taxon>
    </lineage>
</organism>
<feature type="compositionally biased region" description="Acidic residues" evidence="1">
    <location>
        <begin position="189"/>
        <end position="198"/>
    </location>
</feature>
<feature type="compositionally biased region" description="Low complexity" evidence="1">
    <location>
        <begin position="313"/>
        <end position="328"/>
    </location>
</feature>
<feature type="region of interest" description="Disordered" evidence="1">
    <location>
        <begin position="522"/>
        <end position="560"/>
    </location>
</feature>
<dbReference type="STRING" id="27342.A0A0H2RVL5"/>
<dbReference type="OrthoDB" id="3168445at2759"/>
<dbReference type="InParanoid" id="A0A0H2RVL5"/>
<reference evidence="2 3" key="1">
    <citation type="submission" date="2015-04" db="EMBL/GenBank/DDBJ databases">
        <title>Complete genome sequence of Schizopora paradoxa KUC8140, a cosmopolitan wood degrader in East Asia.</title>
        <authorList>
            <consortium name="DOE Joint Genome Institute"/>
            <person name="Min B."/>
            <person name="Park H."/>
            <person name="Jang Y."/>
            <person name="Kim J.-J."/>
            <person name="Kim K.H."/>
            <person name="Pangilinan J."/>
            <person name="Lipzen A."/>
            <person name="Riley R."/>
            <person name="Grigoriev I.V."/>
            <person name="Spatafora J.W."/>
            <person name="Choi I.-G."/>
        </authorList>
    </citation>
    <scope>NUCLEOTIDE SEQUENCE [LARGE SCALE GENOMIC DNA]</scope>
    <source>
        <strain evidence="2 3">KUC8140</strain>
    </source>
</reference>
<dbReference type="AlphaFoldDB" id="A0A0H2RVL5"/>
<feature type="compositionally biased region" description="Polar residues" evidence="1">
    <location>
        <begin position="387"/>
        <end position="396"/>
    </location>
</feature>
<sequence length="778" mass="81901">MSTKQGQEDPTRPVRKATNSTPDDRGKQDGIASSALRPAKSGLLKSLTTRIARSSSSLRPPTDNNSATPMQTTDARGAPSSEPTATERRKSLAPARLLSAMGKSTLTSKSQGNLKGQVTSQPTEPPSGGSSRDRRRAEALQSLGLLPASRRYSAVFPEVFVEPKAEGARDGMSAADVIRQEWMMKIKEEGDEDEETSEETALVGVETATPLKDISPQTPVITTTTTPSRQDNVSPKRQKSRVPTPLVLPKSSSDGGKAKLSSWKFPKSPQSSSTAWDAEVPSLSPVVVAESPTSMTSGERLQSPQTGTTVFFSAPSSPSKPSPGTSPKSSRHATKRSDGSTPSSPRSSASPQSASFQTSSTKATSLTDASAGETASSSPKNRRTGSKDQSTSSNPGSPRIRGSVVSSSSKTSSDKVNEWLSKTPVVSRPTTQPPSPSRLSSGHATPKQSSSRSSGNGLTLNIDSLTLPATMIPLPLSPIEMSPRQVPLPASPVDSLPPLSPSLIPLPTSVQATPSLQPATANIPQKTLSTSSTLESGTTLPSLSLSATSSTSTGPDTPISPLDIVAPDRSLPPSPVISALKLQDAIPQLDTIDMSGSQECDISGPIGAGNVTSQMNVDGTRDASPLPDQDSGRTSERTLEGPVQPNKPSKSIFGRRRNTKDSKEGKEQQSGLTLPLLPRASTSFNNLKKSVVGNFSVGSKSKHAQRTFTDPTRLPSRNMNVVTEDQFGSKKSMPPRVPTPNTRAPLSPTMHSRATIMLEAGAIEDDESRRLSEMAFLL</sequence>
<feature type="region of interest" description="Disordered" evidence="1">
    <location>
        <begin position="725"/>
        <end position="748"/>
    </location>
</feature>
<feature type="compositionally biased region" description="Low complexity" evidence="1">
    <location>
        <begin position="527"/>
        <end position="553"/>
    </location>
</feature>